<dbReference type="PANTHER" id="PTHR46569:SF1">
    <property type="entry name" value="E3 UBIQUITIN-PROTEIN LIGASE RFWD3-RELATED"/>
    <property type="match status" value="1"/>
</dbReference>
<gene>
    <name evidence="6" type="ORF">AB6A40_003773</name>
</gene>
<feature type="region of interest" description="Disordered" evidence="4">
    <location>
        <begin position="146"/>
        <end position="362"/>
    </location>
</feature>
<evidence type="ECO:0000256" key="2">
    <source>
        <dbReference type="ARBA" id="ARBA00022833"/>
    </source>
</evidence>
<evidence type="ECO:0000313" key="6">
    <source>
        <dbReference type="EMBL" id="MFH4977064.1"/>
    </source>
</evidence>
<dbReference type="SUPFAM" id="SSF57850">
    <property type="entry name" value="RING/U-box"/>
    <property type="match status" value="1"/>
</dbReference>
<dbReference type="AlphaFoldDB" id="A0ABD6EG19"/>
<dbReference type="Gene3D" id="3.30.40.10">
    <property type="entry name" value="Zinc/RING finger domain, C3HC4 (zinc finger)"/>
    <property type="match status" value="1"/>
</dbReference>
<feature type="compositionally biased region" description="Low complexity" evidence="4">
    <location>
        <begin position="261"/>
        <end position="273"/>
    </location>
</feature>
<evidence type="ECO:0000256" key="1">
    <source>
        <dbReference type="ARBA" id="ARBA00022771"/>
    </source>
</evidence>
<evidence type="ECO:0000259" key="5">
    <source>
        <dbReference type="PROSITE" id="PS50089"/>
    </source>
</evidence>
<sequence>MAPLGQCNICYSNFSSRTASALQCGHTYHYKCIKEWIKRSGNSGRGLCPQCRAVIKKDQVVRRLYFSTPNNSPEHSEAPSSPEPLSTRSSTPDNGSIYDSERASDSTFVLISVSNNVNTDQISTTHPNLETSVTLRNNTVFTERENIVIPSIPTPESSTSTDDSSVEYDSDLSSDSSDSDHGSSENAFSTSSDGETSLFEVETSDNENDGTWRETDEMEDEDDVELDHDSRGNGYSDETEDFEAEGNERNESDTTYEEPSSENSRSSASNIMSVGDSSEAAELFSSTSVSSWESDDDADNNQSTFRRKRRPVQESRESDRLGTNVVRRDTRNGRKRARHDPDCSCANRGAGNRYPLRSLFKR</sequence>
<keyword evidence="1 3" id="KW-0479">Metal-binding</keyword>
<feature type="compositionally biased region" description="Acidic residues" evidence="4">
    <location>
        <begin position="216"/>
        <end position="226"/>
    </location>
</feature>
<organism evidence="6 7">
    <name type="scientific">Gnathostoma spinigerum</name>
    <dbReference type="NCBI Taxonomy" id="75299"/>
    <lineage>
        <taxon>Eukaryota</taxon>
        <taxon>Metazoa</taxon>
        <taxon>Ecdysozoa</taxon>
        <taxon>Nematoda</taxon>
        <taxon>Chromadorea</taxon>
        <taxon>Rhabditida</taxon>
        <taxon>Spirurina</taxon>
        <taxon>Gnathostomatomorpha</taxon>
        <taxon>Gnathostomatoidea</taxon>
        <taxon>Gnathostomatidae</taxon>
        <taxon>Gnathostoma</taxon>
    </lineage>
</organism>
<feature type="domain" description="RING-type" evidence="5">
    <location>
        <begin position="7"/>
        <end position="52"/>
    </location>
</feature>
<reference evidence="6 7" key="1">
    <citation type="submission" date="2024-08" db="EMBL/GenBank/DDBJ databases">
        <title>Gnathostoma spinigerum genome.</title>
        <authorList>
            <person name="Gonzalez-Bertolin B."/>
            <person name="Monzon S."/>
            <person name="Zaballos A."/>
            <person name="Jimenez P."/>
            <person name="Dekumyoy P."/>
            <person name="Varona S."/>
            <person name="Cuesta I."/>
            <person name="Sumanam S."/>
            <person name="Adisakwattana P."/>
            <person name="Gasser R.B."/>
            <person name="Hernandez-Gonzalez A."/>
            <person name="Young N.D."/>
            <person name="Perteguer M.J."/>
        </authorList>
    </citation>
    <scope>NUCLEOTIDE SEQUENCE [LARGE SCALE GENOMIC DNA]</scope>
    <source>
        <strain evidence="6">AL3</strain>
        <tissue evidence="6">Liver</tissue>
    </source>
</reference>
<accession>A0ABD6EG19</accession>
<dbReference type="InterPro" id="IPR013083">
    <property type="entry name" value="Znf_RING/FYVE/PHD"/>
</dbReference>
<dbReference type="GO" id="GO:0008270">
    <property type="term" value="F:zinc ion binding"/>
    <property type="evidence" value="ECO:0007669"/>
    <property type="project" value="UniProtKB-KW"/>
</dbReference>
<evidence type="ECO:0000256" key="3">
    <source>
        <dbReference type="PROSITE-ProRule" id="PRU00175"/>
    </source>
</evidence>
<dbReference type="SMART" id="SM01197">
    <property type="entry name" value="FANCL_C"/>
    <property type="match status" value="1"/>
</dbReference>
<name>A0ABD6EG19_9BILA</name>
<evidence type="ECO:0000313" key="7">
    <source>
        <dbReference type="Proteomes" id="UP001608902"/>
    </source>
</evidence>
<dbReference type="InterPro" id="IPR052639">
    <property type="entry name" value="TRAIP_ubiq-protein_ligase"/>
</dbReference>
<feature type="compositionally biased region" description="Low complexity" evidence="4">
    <location>
        <begin position="147"/>
        <end position="163"/>
    </location>
</feature>
<dbReference type="Pfam" id="PF13639">
    <property type="entry name" value="zf-RING_2"/>
    <property type="match status" value="1"/>
</dbReference>
<feature type="compositionally biased region" description="Low complexity" evidence="4">
    <location>
        <begin position="69"/>
        <end position="86"/>
    </location>
</feature>
<dbReference type="SMART" id="SM00184">
    <property type="entry name" value="RING"/>
    <property type="match status" value="1"/>
</dbReference>
<comment type="caution">
    <text evidence="6">The sequence shown here is derived from an EMBL/GenBank/DDBJ whole genome shotgun (WGS) entry which is preliminary data.</text>
</comment>
<dbReference type="PANTHER" id="PTHR46569">
    <property type="entry name" value="E3 UBIQUITIN-PROTEIN LIGASE TRAIP"/>
    <property type="match status" value="1"/>
</dbReference>
<keyword evidence="1 3" id="KW-0863">Zinc-finger</keyword>
<proteinExistence type="predicted"/>
<keyword evidence="7" id="KW-1185">Reference proteome</keyword>
<feature type="compositionally biased region" description="Polar residues" evidence="4">
    <location>
        <begin position="185"/>
        <end position="195"/>
    </location>
</feature>
<keyword evidence="2" id="KW-0862">Zinc</keyword>
<dbReference type="Proteomes" id="UP001608902">
    <property type="component" value="Unassembled WGS sequence"/>
</dbReference>
<feature type="region of interest" description="Disordered" evidence="4">
    <location>
        <begin position="67"/>
        <end position="100"/>
    </location>
</feature>
<dbReference type="InterPro" id="IPR001841">
    <property type="entry name" value="Znf_RING"/>
</dbReference>
<protein>
    <recommendedName>
        <fullName evidence="5">RING-type domain-containing protein</fullName>
    </recommendedName>
</protein>
<evidence type="ECO:0000256" key="4">
    <source>
        <dbReference type="SAM" id="MobiDB-lite"/>
    </source>
</evidence>
<feature type="compositionally biased region" description="Basic and acidic residues" evidence="4">
    <location>
        <begin position="311"/>
        <end position="332"/>
    </location>
</feature>
<dbReference type="EMBL" id="JBGFUD010002038">
    <property type="protein sequence ID" value="MFH4977064.1"/>
    <property type="molecule type" value="Genomic_DNA"/>
</dbReference>
<dbReference type="PROSITE" id="PS50089">
    <property type="entry name" value="ZF_RING_2"/>
    <property type="match status" value="1"/>
</dbReference>